<comment type="catalytic activity">
    <reaction evidence="7">
        <text>a 2'-deoxycytidine in DNA + S-adenosyl-L-methionine = an N(4)-methyl-2'-deoxycytidine in DNA + S-adenosyl-L-homocysteine + H(+)</text>
        <dbReference type="Rhea" id="RHEA:16857"/>
        <dbReference type="Rhea" id="RHEA-COMP:11369"/>
        <dbReference type="Rhea" id="RHEA-COMP:13674"/>
        <dbReference type="ChEBI" id="CHEBI:15378"/>
        <dbReference type="ChEBI" id="CHEBI:57856"/>
        <dbReference type="ChEBI" id="CHEBI:59789"/>
        <dbReference type="ChEBI" id="CHEBI:85452"/>
        <dbReference type="ChEBI" id="CHEBI:137933"/>
        <dbReference type="EC" id="2.1.1.113"/>
    </reaction>
</comment>
<keyword evidence="4" id="KW-0949">S-adenosyl-L-methionine</keyword>
<dbReference type="OrthoDB" id="9800801at2"/>
<dbReference type="Pfam" id="PF01555">
    <property type="entry name" value="N6_N4_Mtase"/>
    <property type="match status" value="1"/>
</dbReference>
<evidence type="ECO:0000256" key="7">
    <source>
        <dbReference type="ARBA" id="ARBA00049120"/>
    </source>
</evidence>
<dbReference type="GO" id="GO:0008170">
    <property type="term" value="F:N-methyltransferase activity"/>
    <property type="evidence" value="ECO:0007669"/>
    <property type="project" value="InterPro"/>
</dbReference>
<evidence type="ECO:0000259" key="10">
    <source>
        <dbReference type="Pfam" id="PF01555"/>
    </source>
</evidence>
<dbReference type="AlphaFoldDB" id="A0A4Y1WPZ8"/>
<dbReference type="PANTHER" id="PTHR13370:SF3">
    <property type="entry name" value="TRNA (GUANINE(10)-N2)-METHYLTRANSFERASE HOMOLOG"/>
    <property type="match status" value="1"/>
</dbReference>
<dbReference type="GO" id="GO:0015667">
    <property type="term" value="F:site-specific DNA-methyltransferase (cytosine-N4-specific) activity"/>
    <property type="evidence" value="ECO:0007669"/>
    <property type="project" value="UniProtKB-EC"/>
</dbReference>
<accession>A0A4Y1WPZ8</accession>
<dbReference type="Proteomes" id="UP000318946">
    <property type="component" value="Chromosome"/>
</dbReference>
<dbReference type="InterPro" id="IPR017985">
    <property type="entry name" value="MeTrfase_CN4_CS"/>
</dbReference>
<evidence type="ECO:0000256" key="5">
    <source>
        <dbReference type="ARBA" id="ARBA00022747"/>
    </source>
</evidence>
<proteinExistence type="inferred from homology"/>
<evidence type="ECO:0000256" key="9">
    <source>
        <dbReference type="SAM" id="MobiDB-lite"/>
    </source>
</evidence>
<name>A0A4Y1WPZ8_9BACT</name>
<gene>
    <name evidence="11" type="ORF">A5CBH24_00680</name>
</gene>
<evidence type="ECO:0000256" key="3">
    <source>
        <dbReference type="ARBA" id="ARBA00022679"/>
    </source>
</evidence>
<sequence>MRTDVIFNTDAASGLGRLPDNSIDCIVTSPPYWQLRDYGLSPILFGGRQDCEHDFDDYATCRSCGGWLGQLGQEPSREMFLEHLVGIFDECRRVLKSTGTLWVNLGDSYSKLNKYNRPDDWPPGKNAHCLKTLRVDLSIHRVPHKSLCNIPGLFAEMMILRGWILRNEIIWHKPSAVPTPVKDRFTVDFEKVFFFAKSPKYDFRQQLEPYAGNETNRISRQPEHPTGSKSRNDLQGRNKRTVWRITTEISHEKHYAPYPQKLIETPIEAGCSPGGVVLDPFLGSGTTALVARRLGRHYIGIEPNPEYVAIARARLERDPEPLKQ</sequence>
<dbReference type="InterPro" id="IPR001091">
    <property type="entry name" value="RM_Methyltransferase"/>
</dbReference>
<dbReference type="GeneID" id="78340790"/>
<dbReference type="Gene3D" id="3.40.50.150">
    <property type="entry name" value="Vaccinia Virus protein VP39"/>
    <property type="match status" value="1"/>
</dbReference>
<evidence type="ECO:0000256" key="6">
    <source>
        <dbReference type="ARBA" id="ARBA00023125"/>
    </source>
</evidence>
<keyword evidence="5" id="KW-0680">Restriction system</keyword>
<dbReference type="RefSeq" id="WP_141411810.1">
    <property type="nucleotide sequence ID" value="NZ_AP019735.1"/>
</dbReference>
<feature type="domain" description="DNA methylase N-4/N-6" evidence="10">
    <location>
        <begin position="23"/>
        <end position="311"/>
    </location>
</feature>
<keyword evidence="3 11" id="KW-0808">Transferase</keyword>
<dbReference type="GO" id="GO:0032259">
    <property type="term" value="P:methylation"/>
    <property type="evidence" value="ECO:0007669"/>
    <property type="project" value="UniProtKB-KW"/>
</dbReference>
<dbReference type="GO" id="GO:0005737">
    <property type="term" value="C:cytoplasm"/>
    <property type="evidence" value="ECO:0007669"/>
    <property type="project" value="TreeGrafter"/>
</dbReference>
<dbReference type="EMBL" id="AP019735">
    <property type="protein sequence ID" value="BBL02755.1"/>
    <property type="molecule type" value="Genomic_DNA"/>
</dbReference>
<feature type="region of interest" description="Disordered" evidence="9">
    <location>
        <begin position="212"/>
        <end position="237"/>
    </location>
</feature>
<protein>
    <recommendedName>
        <fullName evidence="8">Methyltransferase</fullName>
        <ecNumber evidence="8">2.1.1.-</ecNumber>
    </recommendedName>
</protein>
<comment type="similarity">
    <text evidence="1">Belongs to the N(4)/N(6)-methyltransferase family. N(4) subfamily.</text>
</comment>
<evidence type="ECO:0000256" key="4">
    <source>
        <dbReference type="ARBA" id="ARBA00022691"/>
    </source>
</evidence>
<reference evidence="12" key="1">
    <citation type="submission" date="2019-06" db="EMBL/GenBank/DDBJ databases">
        <title>Alistipes onderdonkii subsp. vulgaris subsp. nov., Alistipes dispar sp. nov. and Alistipes communis sp. nov., isolated from human faeces, and creation of Alistipes onderdonkii subsp. onderdonkii subsp. nov.</title>
        <authorList>
            <person name="Sakamoto M."/>
            <person name="Ikeyama N."/>
            <person name="Ogata Y."/>
            <person name="Suda W."/>
            <person name="Iino T."/>
            <person name="Hattori M."/>
            <person name="Ohkuma M."/>
        </authorList>
    </citation>
    <scope>NUCLEOTIDE SEQUENCE [LARGE SCALE GENOMIC DNA]</scope>
    <source>
        <strain evidence="12">5CBH24</strain>
    </source>
</reference>
<evidence type="ECO:0000256" key="2">
    <source>
        <dbReference type="ARBA" id="ARBA00022603"/>
    </source>
</evidence>
<evidence type="ECO:0000256" key="1">
    <source>
        <dbReference type="ARBA" id="ARBA00010203"/>
    </source>
</evidence>
<dbReference type="EC" id="2.1.1.-" evidence="8"/>
<dbReference type="REBASE" id="313637">
    <property type="entry name" value="M.AspH24ORF680P"/>
</dbReference>
<dbReference type="GO" id="GO:0003677">
    <property type="term" value="F:DNA binding"/>
    <property type="evidence" value="ECO:0007669"/>
    <property type="project" value="UniProtKB-KW"/>
</dbReference>
<dbReference type="GO" id="GO:0009307">
    <property type="term" value="P:DNA restriction-modification system"/>
    <property type="evidence" value="ECO:0007669"/>
    <property type="project" value="UniProtKB-KW"/>
</dbReference>
<evidence type="ECO:0000313" key="11">
    <source>
        <dbReference type="EMBL" id="BBL02755.1"/>
    </source>
</evidence>
<organism evidence="11 12">
    <name type="scientific">Alistipes communis</name>
    <dbReference type="NCBI Taxonomy" id="2585118"/>
    <lineage>
        <taxon>Bacteria</taxon>
        <taxon>Pseudomonadati</taxon>
        <taxon>Bacteroidota</taxon>
        <taxon>Bacteroidia</taxon>
        <taxon>Bacteroidales</taxon>
        <taxon>Rikenellaceae</taxon>
        <taxon>Alistipes</taxon>
    </lineage>
</organism>
<dbReference type="InterPro" id="IPR029063">
    <property type="entry name" value="SAM-dependent_MTases_sf"/>
</dbReference>
<dbReference type="KEGG" id="acou:A5CBH24_00680"/>
<dbReference type="SUPFAM" id="SSF53335">
    <property type="entry name" value="S-adenosyl-L-methionine-dependent methyltransferases"/>
    <property type="match status" value="1"/>
</dbReference>
<dbReference type="PANTHER" id="PTHR13370">
    <property type="entry name" value="RNA METHYLASE-RELATED"/>
    <property type="match status" value="1"/>
</dbReference>
<keyword evidence="12" id="KW-1185">Reference proteome</keyword>
<dbReference type="CDD" id="cd02440">
    <property type="entry name" value="AdoMet_MTases"/>
    <property type="match status" value="1"/>
</dbReference>
<dbReference type="PROSITE" id="PS00093">
    <property type="entry name" value="N4_MTASE"/>
    <property type="match status" value="1"/>
</dbReference>
<keyword evidence="2 11" id="KW-0489">Methyltransferase</keyword>
<dbReference type="InterPro" id="IPR002941">
    <property type="entry name" value="DNA_methylase_N4/N6"/>
</dbReference>
<evidence type="ECO:0000313" key="12">
    <source>
        <dbReference type="Proteomes" id="UP000318946"/>
    </source>
</evidence>
<dbReference type="PRINTS" id="PR00508">
    <property type="entry name" value="S21N4MTFRASE"/>
</dbReference>
<evidence type="ECO:0000256" key="8">
    <source>
        <dbReference type="RuleBase" id="RU362026"/>
    </source>
</evidence>
<keyword evidence="6" id="KW-0238">DNA-binding</keyword>